<feature type="transmembrane region" description="Helical" evidence="1">
    <location>
        <begin position="168"/>
        <end position="188"/>
    </location>
</feature>
<name>A0A1Y2BX14_9FUNG</name>
<dbReference type="PANTHER" id="PTHR21290:SF25">
    <property type="entry name" value="SPHINGOMYELIN SYNTHASE-RELATED PROTEIN 1"/>
    <property type="match status" value="1"/>
</dbReference>
<reference evidence="2 3" key="1">
    <citation type="submission" date="2016-07" db="EMBL/GenBank/DDBJ databases">
        <title>Pervasive Adenine N6-methylation of Active Genes in Fungi.</title>
        <authorList>
            <consortium name="DOE Joint Genome Institute"/>
            <person name="Mondo S.J."/>
            <person name="Dannebaum R.O."/>
            <person name="Kuo R.C."/>
            <person name="Labutti K."/>
            <person name="Haridas S."/>
            <person name="Kuo A."/>
            <person name="Salamov A."/>
            <person name="Ahrendt S.R."/>
            <person name="Lipzen A."/>
            <person name="Sullivan W."/>
            <person name="Andreopoulos W.B."/>
            <person name="Clum A."/>
            <person name="Lindquist E."/>
            <person name="Daum C."/>
            <person name="Ramamoorthy G.K."/>
            <person name="Gryganskyi A."/>
            <person name="Culley D."/>
            <person name="Magnuson J.K."/>
            <person name="James T.Y."/>
            <person name="O'Malley M.A."/>
            <person name="Stajich J.E."/>
            <person name="Spatafora J.W."/>
            <person name="Visel A."/>
            <person name="Grigoriev I.V."/>
        </authorList>
    </citation>
    <scope>NUCLEOTIDE SEQUENCE [LARGE SCALE GENOMIC DNA]</scope>
    <source>
        <strain evidence="2 3">JEL800</strain>
    </source>
</reference>
<dbReference type="GO" id="GO:0046513">
    <property type="term" value="P:ceramide biosynthetic process"/>
    <property type="evidence" value="ECO:0007669"/>
    <property type="project" value="TreeGrafter"/>
</dbReference>
<keyword evidence="1" id="KW-0472">Membrane</keyword>
<protein>
    <recommendedName>
        <fullName evidence="4">Sphingomyelin synthase-like domain-containing protein</fullName>
    </recommendedName>
</protein>
<dbReference type="AlphaFoldDB" id="A0A1Y2BX14"/>
<dbReference type="InterPro" id="IPR045221">
    <property type="entry name" value="Sphingomyelin_synth-like"/>
</dbReference>
<comment type="caution">
    <text evidence="2">The sequence shown here is derived from an EMBL/GenBank/DDBJ whole genome shotgun (WGS) entry which is preliminary data.</text>
</comment>
<keyword evidence="1" id="KW-1133">Transmembrane helix</keyword>
<accession>A0A1Y2BX14</accession>
<dbReference type="GO" id="GO:0005789">
    <property type="term" value="C:endoplasmic reticulum membrane"/>
    <property type="evidence" value="ECO:0007669"/>
    <property type="project" value="TreeGrafter"/>
</dbReference>
<dbReference type="EMBL" id="MCGO01000040">
    <property type="protein sequence ID" value="ORY39312.1"/>
    <property type="molecule type" value="Genomic_DNA"/>
</dbReference>
<dbReference type="OrthoDB" id="422827at2759"/>
<keyword evidence="1" id="KW-0812">Transmembrane</keyword>
<feature type="transmembrane region" description="Helical" evidence="1">
    <location>
        <begin position="12"/>
        <end position="33"/>
    </location>
</feature>
<dbReference type="Proteomes" id="UP000193642">
    <property type="component" value="Unassembled WGS sequence"/>
</dbReference>
<keyword evidence="3" id="KW-1185">Reference proteome</keyword>
<dbReference type="GO" id="GO:0047493">
    <property type="term" value="F:ceramide cholinephosphotransferase activity"/>
    <property type="evidence" value="ECO:0007669"/>
    <property type="project" value="TreeGrafter"/>
</dbReference>
<gene>
    <name evidence="2" type="ORF">BCR33DRAFT_410489</name>
</gene>
<evidence type="ECO:0000313" key="2">
    <source>
        <dbReference type="EMBL" id="ORY39312.1"/>
    </source>
</evidence>
<dbReference type="GO" id="GO:0000139">
    <property type="term" value="C:Golgi membrane"/>
    <property type="evidence" value="ECO:0007669"/>
    <property type="project" value="TreeGrafter"/>
</dbReference>
<evidence type="ECO:0008006" key="4">
    <source>
        <dbReference type="Google" id="ProtNLM"/>
    </source>
</evidence>
<evidence type="ECO:0000256" key="1">
    <source>
        <dbReference type="SAM" id="Phobius"/>
    </source>
</evidence>
<proteinExistence type="predicted"/>
<dbReference type="GO" id="GO:0033188">
    <property type="term" value="F:sphingomyelin synthase activity"/>
    <property type="evidence" value="ECO:0007669"/>
    <property type="project" value="TreeGrafter"/>
</dbReference>
<feature type="transmembrane region" description="Helical" evidence="1">
    <location>
        <begin position="73"/>
        <end position="91"/>
    </location>
</feature>
<dbReference type="PANTHER" id="PTHR21290">
    <property type="entry name" value="SPHINGOMYELIN SYNTHETASE"/>
    <property type="match status" value="1"/>
</dbReference>
<sequence>MWNKLNTPQFKRTLTLLITLGLIAYAMVFVQMWSDDKTLQIAKGASIIPLNDTVYDNLIPNSFKTLPDTIADVPIAVSLVSVILFSLWTHWKRDPLRALRRSLFVLNLLYFGRMVSLSTTRVPPSNPEYCRPFPEGSQVFLTSLNTLTSNLRSCSDMMYSGHTSILSTLPYALHLMLNIFQYCLVFLFELSWRVFTSLQLLFLSQCACTILWTCGLQFCWV</sequence>
<organism evidence="2 3">
    <name type="scientific">Rhizoclosmatium globosum</name>
    <dbReference type="NCBI Taxonomy" id="329046"/>
    <lineage>
        <taxon>Eukaryota</taxon>
        <taxon>Fungi</taxon>
        <taxon>Fungi incertae sedis</taxon>
        <taxon>Chytridiomycota</taxon>
        <taxon>Chytridiomycota incertae sedis</taxon>
        <taxon>Chytridiomycetes</taxon>
        <taxon>Chytridiales</taxon>
        <taxon>Chytriomycetaceae</taxon>
        <taxon>Rhizoclosmatium</taxon>
    </lineage>
</organism>
<feature type="transmembrane region" description="Helical" evidence="1">
    <location>
        <begin position="200"/>
        <end position="218"/>
    </location>
</feature>
<evidence type="ECO:0000313" key="3">
    <source>
        <dbReference type="Proteomes" id="UP000193642"/>
    </source>
</evidence>
<dbReference type="GO" id="GO:0005886">
    <property type="term" value="C:plasma membrane"/>
    <property type="evidence" value="ECO:0007669"/>
    <property type="project" value="TreeGrafter"/>
</dbReference>